<organism evidence="2 3">
    <name type="scientific">Gilvimarinus japonicus</name>
    <dbReference type="NCBI Taxonomy" id="1796469"/>
    <lineage>
        <taxon>Bacteria</taxon>
        <taxon>Pseudomonadati</taxon>
        <taxon>Pseudomonadota</taxon>
        <taxon>Gammaproteobacteria</taxon>
        <taxon>Cellvibrionales</taxon>
        <taxon>Cellvibrionaceae</taxon>
        <taxon>Gilvimarinus</taxon>
    </lineage>
</organism>
<dbReference type="Pfam" id="PF00903">
    <property type="entry name" value="Glyoxalase"/>
    <property type="match status" value="1"/>
</dbReference>
<dbReference type="InterPro" id="IPR052164">
    <property type="entry name" value="Anthracycline_SecMetBiosynth"/>
</dbReference>
<proteinExistence type="predicted"/>
<dbReference type="CDD" id="cd07247">
    <property type="entry name" value="SgaA_N_like"/>
    <property type="match status" value="1"/>
</dbReference>
<name>A0ABV7HPV2_9GAMM</name>
<dbReference type="Proteomes" id="UP001595548">
    <property type="component" value="Unassembled WGS sequence"/>
</dbReference>
<comment type="caution">
    <text evidence="2">The sequence shown here is derived from an EMBL/GenBank/DDBJ whole genome shotgun (WGS) entry which is preliminary data.</text>
</comment>
<dbReference type="InterPro" id="IPR004360">
    <property type="entry name" value="Glyas_Fos-R_dOase_dom"/>
</dbReference>
<evidence type="ECO:0000313" key="3">
    <source>
        <dbReference type="Proteomes" id="UP001595548"/>
    </source>
</evidence>
<feature type="domain" description="Glyoxalase/fosfomycin resistance/dioxygenase" evidence="1">
    <location>
        <begin position="7"/>
        <end position="111"/>
    </location>
</feature>
<accession>A0ABV7HPV2</accession>
<dbReference type="SUPFAM" id="SSF54593">
    <property type="entry name" value="Glyoxalase/Bleomycin resistance protein/Dihydroxybiphenyl dioxygenase"/>
    <property type="match status" value="1"/>
</dbReference>
<protein>
    <submittedName>
        <fullName evidence="2">VOC family protein</fullName>
    </submittedName>
</protein>
<dbReference type="RefSeq" id="WP_382414240.1">
    <property type="nucleotide sequence ID" value="NZ_AP031500.1"/>
</dbReference>
<gene>
    <name evidence="2" type="ORF">ACFOEB_02875</name>
</gene>
<dbReference type="EMBL" id="JBHRTL010000004">
    <property type="protein sequence ID" value="MFC3154130.1"/>
    <property type="molecule type" value="Genomic_DNA"/>
</dbReference>
<evidence type="ECO:0000313" key="2">
    <source>
        <dbReference type="EMBL" id="MFC3154130.1"/>
    </source>
</evidence>
<evidence type="ECO:0000259" key="1">
    <source>
        <dbReference type="Pfam" id="PF00903"/>
    </source>
</evidence>
<reference evidence="3" key="1">
    <citation type="journal article" date="2019" name="Int. J. Syst. Evol. Microbiol.">
        <title>The Global Catalogue of Microorganisms (GCM) 10K type strain sequencing project: providing services to taxonomists for standard genome sequencing and annotation.</title>
        <authorList>
            <consortium name="The Broad Institute Genomics Platform"/>
            <consortium name="The Broad Institute Genome Sequencing Center for Infectious Disease"/>
            <person name="Wu L."/>
            <person name="Ma J."/>
        </authorList>
    </citation>
    <scope>NUCLEOTIDE SEQUENCE [LARGE SCALE GENOMIC DNA]</scope>
    <source>
        <strain evidence="3">KCTC 52141</strain>
    </source>
</reference>
<sequence length="117" mass="13122">MPLHHSINYLEIPSENLSASKVFFETVFHWQFTDYGDEYTAFHNDSIAGGFYRSSTPSRTKSGAALIVFFSKNLEQSLADVTQACGQISQDIFAFPGGRRFHFIEPGGSEFAVWSEV</sequence>
<dbReference type="PANTHER" id="PTHR33993">
    <property type="entry name" value="GLYOXALASE-RELATED"/>
    <property type="match status" value="1"/>
</dbReference>
<dbReference type="Gene3D" id="3.10.180.10">
    <property type="entry name" value="2,3-Dihydroxybiphenyl 1,2-Dioxygenase, domain 1"/>
    <property type="match status" value="1"/>
</dbReference>
<dbReference type="PANTHER" id="PTHR33993:SF1">
    <property type="entry name" value="GLYOXALASE FAMILY PROTEIN"/>
    <property type="match status" value="1"/>
</dbReference>
<dbReference type="InterPro" id="IPR029068">
    <property type="entry name" value="Glyas_Bleomycin-R_OHBP_Dase"/>
</dbReference>
<keyword evidence="3" id="KW-1185">Reference proteome</keyword>